<sequence length="125" mass="13864">MRIVLSYQSGVPIYEQIKDQIKASILSGELCEDDPLPSLRQLARDLKVSLITTTRAYGDLELEGFVHTMPGKGVYVKKVNTGFIREQHIKEVNASLKNAVRHGKLAGLSMEAIHELLDSAEEDGE</sequence>
<dbReference type="OrthoDB" id="9801546at2"/>
<dbReference type="InterPro" id="IPR036390">
    <property type="entry name" value="WH_DNA-bd_sf"/>
</dbReference>
<reference evidence="5 6" key="1">
    <citation type="submission" date="2019-02" db="EMBL/GenBank/DDBJ databases">
        <title>Genomic Encyclopedia of Type Strains, Phase IV (KMG-IV): sequencing the most valuable type-strain genomes for metagenomic binning, comparative biology and taxonomic classification.</title>
        <authorList>
            <person name="Goeker M."/>
        </authorList>
    </citation>
    <scope>NUCLEOTIDE SEQUENCE [LARGE SCALE GENOMIC DNA]</scope>
    <source>
        <strain evidence="5 6">DSM 29486</strain>
    </source>
</reference>
<evidence type="ECO:0000256" key="3">
    <source>
        <dbReference type="ARBA" id="ARBA00023163"/>
    </source>
</evidence>
<keyword evidence="6" id="KW-1185">Reference proteome</keyword>
<dbReference type="PANTHER" id="PTHR38445">
    <property type="entry name" value="HTH-TYPE TRANSCRIPTIONAL REPRESSOR YTRA"/>
    <property type="match status" value="1"/>
</dbReference>
<dbReference type="CDD" id="cd07377">
    <property type="entry name" value="WHTH_GntR"/>
    <property type="match status" value="1"/>
</dbReference>
<dbReference type="RefSeq" id="WP_130435226.1">
    <property type="nucleotide sequence ID" value="NZ_SGXF01000003.1"/>
</dbReference>
<evidence type="ECO:0000313" key="6">
    <source>
        <dbReference type="Proteomes" id="UP000292927"/>
    </source>
</evidence>
<dbReference type="PANTHER" id="PTHR38445:SF7">
    <property type="entry name" value="GNTR-FAMILY TRANSCRIPTIONAL REGULATOR"/>
    <property type="match status" value="1"/>
</dbReference>
<dbReference type="PROSITE" id="PS50949">
    <property type="entry name" value="HTH_GNTR"/>
    <property type="match status" value="1"/>
</dbReference>
<dbReference type="Gene3D" id="1.10.10.10">
    <property type="entry name" value="Winged helix-like DNA-binding domain superfamily/Winged helix DNA-binding domain"/>
    <property type="match status" value="1"/>
</dbReference>
<dbReference type="InterPro" id="IPR000524">
    <property type="entry name" value="Tscrpt_reg_HTH_GntR"/>
</dbReference>
<dbReference type="Pfam" id="PF00392">
    <property type="entry name" value="GntR"/>
    <property type="match status" value="1"/>
</dbReference>
<dbReference type="SUPFAM" id="SSF46785">
    <property type="entry name" value="Winged helix' DNA-binding domain"/>
    <property type="match status" value="1"/>
</dbReference>
<keyword evidence="3" id="KW-0804">Transcription</keyword>
<dbReference type="Proteomes" id="UP000292927">
    <property type="component" value="Unassembled WGS sequence"/>
</dbReference>
<comment type="caution">
    <text evidence="5">The sequence shown here is derived from an EMBL/GenBank/DDBJ whole genome shotgun (WGS) entry which is preliminary data.</text>
</comment>
<evidence type="ECO:0000313" key="5">
    <source>
        <dbReference type="EMBL" id="RZT00621.1"/>
    </source>
</evidence>
<dbReference type="AlphaFoldDB" id="A0A4Q7PL78"/>
<dbReference type="SMART" id="SM00345">
    <property type="entry name" value="HTH_GNTR"/>
    <property type="match status" value="1"/>
</dbReference>
<dbReference type="InterPro" id="IPR036388">
    <property type="entry name" value="WH-like_DNA-bd_sf"/>
</dbReference>
<dbReference type="EMBL" id="SGXF01000003">
    <property type="protein sequence ID" value="RZT00621.1"/>
    <property type="molecule type" value="Genomic_DNA"/>
</dbReference>
<evidence type="ECO:0000259" key="4">
    <source>
        <dbReference type="PROSITE" id="PS50949"/>
    </source>
</evidence>
<dbReference type="GO" id="GO:0003700">
    <property type="term" value="F:DNA-binding transcription factor activity"/>
    <property type="evidence" value="ECO:0007669"/>
    <property type="project" value="InterPro"/>
</dbReference>
<accession>A0A4Q7PL78</accession>
<gene>
    <name evidence="5" type="ORF">EV209_1945</name>
</gene>
<keyword evidence="2" id="KW-0238">DNA-binding</keyword>
<name>A0A4Q7PL78_9FIRM</name>
<evidence type="ECO:0000256" key="1">
    <source>
        <dbReference type="ARBA" id="ARBA00023015"/>
    </source>
</evidence>
<proteinExistence type="predicted"/>
<organism evidence="5 6">
    <name type="scientific">Cuneatibacter caecimuris</name>
    <dbReference type="NCBI Taxonomy" id="1796618"/>
    <lineage>
        <taxon>Bacteria</taxon>
        <taxon>Bacillati</taxon>
        <taxon>Bacillota</taxon>
        <taxon>Clostridia</taxon>
        <taxon>Lachnospirales</taxon>
        <taxon>Lachnospiraceae</taxon>
        <taxon>Cuneatibacter</taxon>
    </lineage>
</organism>
<feature type="domain" description="HTH gntR-type" evidence="4">
    <location>
        <begin position="11"/>
        <end position="79"/>
    </location>
</feature>
<evidence type="ECO:0000256" key="2">
    <source>
        <dbReference type="ARBA" id="ARBA00023125"/>
    </source>
</evidence>
<protein>
    <submittedName>
        <fullName evidence="5">GntR family transcriptional regulator</fullName>
    </submittedName>
</protein>
<keyword evidence="1" id="KW-0805">Transcription regulation</keyword>
<dbReference type="GO" id="GO:0003677">
    <property type="term" value="F:DNA binding"/>
    <property type="evidence" value="ECO:0007669"/>
    <property type="project" value="UniProtKB-KW"/>
</dbReference>